<organism evidence="3 4">
    <name type="scientific">Zingiber officinale</name>
    <name type="common">Ginger</name>
    <name type="synonym">Amomum zingiber</name>
    <dbReference type="NCBI Taxonomy" id="94328"/>
    <lineage>
        <taxon>Eukaryota</taxon>
        <taxon>Viridiplantae</taxon>
        <taxon>Streptophyta</taxon>
        <taxon>Embryophyta</taxon>
        <taxon>Tracheophyta</taxon>
        <taxon>Spermatophyta</taxon>
        <taxon>Magnoliopsida</taxon>
        <taxon>Liliopsida</taxon>
        <taxon>Zingiberales</taxon>
        <taxon>Zingiberaceae</taxon>
        <taxon>Zingiber</taxon>
    </lineage>
</organism>
<protein>
    <recommendedName>
        <fullName evidence="5">Pentatricopeptide repeat-containing protein</fullName>
    </recommendedName>
</protein>
<dbReference type="EMBL" id="JACMSC010000002">
    <property type="protein sequence ID" value="KAG6535011.1"/>
    <property type="molecule type" value="Genomic_DNA"/>
</dbReference>
<evidence type="ECO:0000256" key="2">
    <source>
        <dbReference type="PROSITE-ProRule" id="PRU00708"/>
    </source>
</evidence>
<dbReference type="InterPro" id="IPR046960">
    <property type="entry name" value="PPR_At4g14850-like_plant"/>
</dbReference>
<keyword evidence="4" id="KW-1185">Reference proteome</keyword>
<name>A0A8J5I7F4_ZINOF</name>
<gene>
    <name evidence="3" type="ORF">ZIOFF_008928</name>
</gene>
<feature type="repeat" description="PPR" evidence="2">
    <location>
        <begin position="164"/>
        <end position="198"/>
    </location>
</feature>
<dbReference type="InterPro" id="IPR002885">
    <property type="entry name" value="PPR_rpt"/>
</dbReference>
<evidence type="ECO:0000256" key="1">
    <source>
        <dbReference type="ARBA" id="ARBA00022737"/>
    </source>
</evidence>
<keyword evidence="1" id="KW-0677">Repeat</keyword>
<proteinExistence type="predicted"/>
<dbReference type="GO" id="GO:0009451">
    <property type="term" value="P:RNA modification"/>
    <property type="evidence" value="ECO:0007669"/>
    <property type="project" value="InterPro"/>
</dbReference>
<accession>A0A8J5I7F4</accession>
<dbReference type="PROSITE" id="PS51375">
    <property type="entry name" value="PPR"/>
    <property type="match status" value="1"/>
</dbReference>
<comment type="caution">
    <text evidence="3">The sequence shown here is derived from an EMBL/GenBank/DDBJ whole genome shotgun (WGS) entry which is preliminary data.</text>
</comment>
<dbReference type="InterPro" id="IPR011990">
    <property type="entry name" value="TPR-like_helical_dom_sf"/>
</dbReference>
<dbReference type="GO" id="GO:0003723">
    <property type="term" value="F:RNA binding"/>
    <property type="evidence" value="ECO:0007669"/>
    <property type="project" value="InterPro"/>
</dbReference>
<dbReference type="Gene3D" id="1.25.40.10">
    <property type="entry name" value="Tetratricopeptide repeat domain"/>
    <property type="match status" value="2"/>
</dbReference>
<sequence>MAMKVFDEITERYIILRGALIEGFAHKRLYRESIKRTVEKMQQTGIKPDIVTIATTIPVCAKMKASKTGKEMHAFANGSSCDALSVFQSMLQIKQRPDGVALARILSICGEMGSIKFGTEFHAQVFKMKLESVPIVMAEVVKMKGKFTNVGNARMAYDGIDNEGSLTCRTIIEACGFNSQYEEAIHIVDSMLSNGLVPNHYMFDVVLRICERSDFVDLALRIFNMMIQEHDIKGL</sequence>
<dbReference type="Proteomes" id="UP000734854">
    <property type="component" value="Unassembled WGS sequence"/>
</dbReference>
<dbReference type="NCBIfam" id="TIGR00756">
    <property type="entry name" value="PPR"/>
    <property type="match status" value="1"/>
</dbReference>
<evidence type="ECO:0000313" key="4">
    <source>
        <dbReference type="Proteomes" id="UP000734854"/>
    </source>
</evidence>
<dbReference type="PANTHER" id="PTHR47926">
    <property type="entry name" value="PENTATRICOPEPTIDE REPEAT-CONTAINING PROTEIN"/>
    <property type="match status" value="1"/>
</dbReference>
<reference evidence="3 4" key="1">
    <citation type="submission" date="2020-08" db="EMBL/GenBank/DDBJ databases">
        <title>Plant Genome Project.</title>
        <authorList>
            <person name="Zhang R.-G."/>
        </authorList>
    </citation>
    <scope>NUCLEOTIDE SEQUENCE [LARGE SCALE GENOMIC DNA]</scope>
    <source>
        <tissue evidence="3">Rhizome</tissue>
    </source>
</reference>
<dbReference type="Pfam" id="PF13812">
    <property type="entry name" value="PPR_3"/>
    <property type="match status" value="1"/>
</dbReference>
<dbReference type="AlphaFoldDB" id="A0A8J5I7F4"/>
<evidence type="ECO:0000313" key="3">
    <source>
        <dbReference type="EMBL" id="KAG6535011.1"/>
    </source>
</evidence>
<dbReference type="PANTHER" id="PTHR47926:SF354">
    <property type="entry name" value="REPEAT (PPR-LIKE) SUPERFAMILY PROTEIN, PUTATIVE-RELATED"/>
    <property type="match status" value="1"/>
</dbReference>
<evidence type="ECO:0008006" key="5">
    <source>
        <dbReference type="Google" id="ProtNLM"/>
    </source>
</evidence>